<gene>
    <name evidence="7" type="ORF">SAMN05444401_1045</name>
</gene>
<dbReference type="CDD" id="cd06530">
    <property type="entry name" value="S26_SPase_I"/>
    <property type="match status" value="1"/>
</dbReference>
<dbReference type="PANTHER" id="PTHR10806">
    <property type="entry name" value="SIGNAL PEPTIDASE COMPLEX CATALYTIC SUBUNIT SEC11"/>
    <property type="match status" value="1"/>
</dbReference>
<dbReference type="InterPro" id="IPR019533">
    <property type="entry name" value="Peptidase_S26"/>
</dbReference>
<dbReference type="Proteomes" id="UP000184080">
    <property type="component" value="Unassembled WGS sequence"/>
</dbReference>
<evidence type="ECO:0000256" key="1">
    <source>
        <dbReference type="ARBA" id="ARBA00004370"/>
    </source>
</evidence>
<dbReference type="PANTHER" id="PTHR10806:SF6">
    <property type="entry name" value="SIGNAL PEPTIDASE COMPLEX CATALYTIC SUBUNIT SEC11"/>
    <property type="match status" value="1"/>
</dbReference>
<dbReference type="GO" id="GO:0016020">
    <property type="term" value="C:membrane"/>
    <property type="evidence" value="ECO:0007669"/>
    <property type="project" value="UniProtKB-SubCell"/>
</dbReference>
<dbReference type="GO" id="GO:0006465">
    <property type="term" value="P:signal peptide processing"/>
    <property type="evidence" value="ECO:0007669"/>
    <property type="project" value="UniProtKB-UniRule"/>
</dbReference>
<dbReference type="InterPro" id="IPR001733">
    <property type="entry name" value="Peptidase_S26B"/>
</dbReference>
<dbReference type="STRING" id="1121298.SAMN05444401_1045"/>
<accession>A0A1M6C8U7</accession>
<evidence type="ECO:0000313" key="8">
    <source>
        <dbReference type="Proteomes" id="UP000184080"/>
    </source>
</evidence>
<dbReference type="RefSeq" id="WP_073004274.1">
    <property type="nucleotide sequence ID" value="NZ_FQZO01000001.1"/>
</dbReference>
<keyword evidence="2 6" id="KW-0812">Transmembrane</keyword>
<comment type="subcellular location">
    <subcellularLocation>
        <location evidence="1">Membrane</location>
    </subcellularLocation>
</comment>
<dbReference type="EMBL" id="FQZO01000001">
    <property type="protein sequence ID" value="SHI57452.1"/>
    <property type="molecule type" value="Genomic_DNA"/>
</dbReference>
<sequence length="185" mass="20378">MESSKKLYTAKKVINIIGNILIALLLFISLVLFYFTLANRGKNQPPTIGGYSMYIVLSGSMSPTFNAGSLIIDKKAAVEDIKVNDVITFKDKDSKDATTHRVVGIREESSKVLYTTKGDANEVKDPREVPYEQVLGVMKVSIPMVGRIMAKLRGRNGLIIMAILIGGFLIVSESSKIIKLLKKKN</sequence>
<proteinExistence type="predicted"/>
<dbReference type="GO" id="GO:0004252">
    <property type="term" value="F:serine-type endopeptidase activity"/>
    <property type="evidence" value="ECO:0007669"/>
    <property type="project" value="UniProtKB-UniRule"/>
</dbReference>
<keyword evidence="4 6" id="KW-0472">Membrane</keyword>
<name>A0A1M6C8U7_9CLOT</name>
<evidence type="ECO:0000256" key="3">
    <source>
        <dbReference type="ARBA" id="ARBA00022989"/>
    </source>
</evidence>
<feature type="transmembrane region" description="Helical" evidence="6">
    <location>
        <begin position="157"/>
        <end position="178"/>
    </location>
</feature>
<dbReference type="NCBIfam" id="TIGR02228">
    <property type="entry name" value="sigpep_I_arch"/>
    <property type="match status" value="1"/>
</dbReference>
<dbReference type="PRINTS" id="PR00728">
    <property type="entry name" value="SIGNALPTASE"/>
</dbReference>
<dbReference type="Gene3D" id="2.10.109.10">
    <property type="entry name" value="Umud Fragment, subunit A"/>
    <property type="match status" value="1"/>
</dbReference>
<keyword evidence="3 6" id="KW-1133">Transmembrane helix</keyword>
<organism evidence="7 8">
    <name type="scientific">Clostridium amylolyticum</name>
    <dbReference type="NCBI Taxonomy" id="1121298"/>
    <lineage>
        <taxon>Bacteria</taxon>
        <taxon>Bacillati</taxon>
        <taxon>Bacillota</taxon>
        <taxon>Clostridia</taxon>
        <taxon>Eubacteriales</taxon>
        <taxon>Clostridiaceae</taxon>
        <taxon>Clostridium</taxon>
    </lineage>
</organism>
<dbReference type="InterPro" id="IPR036286">
    <property type="entry name" value="LexA/Signal_pep-like_sf"/>
</dbReference>
<dbReference type="EC" id="3.4.21.89" evidence="5"/>
<reference evidence="7 8" key="1">
    <citation type="submission" date="2016-11" db="EMBL/GenBank/DDBJ databases">
        <authorList>
            <person name="Jaros S."/>
            <person name="Januszkiewicz K."/>
            <person name="Wedrychowicz H."/>
        </authorList>
    </citation>
    <scope>NUCLEOTIDE SEQUENCE [LARGE SCALE GENOMIC DNA]</scope>
    <source>
        <strain evidence="7 8">DSM 21864</strain>
    </source>
</reference>
<evidence type="ECO:0000256" key="6">
    <source>
        <dbReference type="SAM" id="Phobius"/>
    </source>
</evidence>
<dbReference type="OrthoDB" id="1648066at2"/>
<evidence type="ECO:0000256" key="4">
    <source>
        <dbReference type="ARBA" id="ARBA00023136"/>
    </source>
</evidence>
<feature type="transmembrane region" description="Helical" evidence="6">
    <location>
        <begin position="12"/>
        <end position="36"/>
    </location>
</feature>
<dbReference type="GO" id="GO:0009003">
    <property type="term" value="F:signal peptidase activity"/>
    <property type="evidence" value="ECO:0007669"/>
    <property type="project" value="UniProtKB-EC"/>
</dbReference>
<dbReference type="SUPFAM" id="SSF51306">
    <property type="entry name" value="LexA/Signal peptidase"/>
    <property type="match status" value="1"/>
</dbReference>
<evidence type="ECO:0000313" key="7">
    <source>
        <dbReference type="EMBL" id="SHI57452.1"/>
    </source>
</evidence>
<evidence type="ECO:0000256" key="2">
    <source>
        <dbReference type="ARBA" id="ARBA00022692"/>
    </source>
</evidence>
<feature type="transmembrane region" description="Helical" evidence="6">
    <location>
        <begin position="48"/>
        <end position="72"/>
    </location>
</feature>
<protein>
    <recommendedName>
        <fullName evidence="5">Signal peptidase I</fullName>
        <ecNumber evidence="5">3.4.21.89</ecNumber>
    </recommendedName>
</protein>
<dbReference type="AlphaFoldDB" id="A0A1M6C8U7"/>
<evidence type="ECO:0000256" key="5">
    <source>
        <dbReference type="NCBIfam" id="TIGR02228"/>
    </source>
</evidence>
<keyword evidence="8" id="KW-1185">Reference proteome</keyword>